<dbReference type="InterPro" id="IPR036291">
    <property type="entry name" value="NAD(P)-bd_dom_sf"/>
</dbReference>
<dbReference type="InterPro" id="IPR046346">
    <property type="entry name" value="Aminoacid_DH-like_N_sf"/>
</dbReference>
<evidence type="ECO:0000259" key="8">
    <source>
        <dbReference type="Pfam" id="PF00763"/>
    </source>
</evidence>
<evidence type="ECO:0000256" key="1">
    <source>
        <dbReference type="ARBA" id="ARBA00004777"/>
    </source>
</evidence>
<keyword evidence="7" id="KW-0486">Methionine biosynthesis</keyword>
<dbReference type="GO" id="GO:0000105">
    <property type="term" value="P:L-histidine biosynthetic process"/>
    <property type="evidence" value="ECO:0007669"/>
    <property type="project" value="UniProtKB-KW"/>
</dbReference>
<dbReference type="GO" id="GO:0009086">
    <property type="term" value="P:methionine biosynthetic process"/>
    <property type="evidence" value="ECO:0007669"/>
    <property type="project" value="UniProtKB-KW"/>
</dbReference>
<keyword evidence="4 7" id="KW-0521">NADP</keyword>
<dbReference type="Pfam" id="PF00763">
    <property type="entry name" value="THF_DHG_CYH"/>
    <property type="match status" value="1"/>
</dbReference>
<gene>
    <name evidence="7" type="primary">folD</name>
    <name evidence="10" type="ORF">SAMN02745355_1209</name>
</gene>
<keyword evidence="5 7" id="KW-0560">Oxidoreductase</keyword>
<dbReference type="InterPro" id="IPR020631">
    <property type="entry name" value="THF_DH/CycHdrlase_NAD-bd_dom"/>
</dbReference>
<dbReference type="EC" id="3.5.4.9" evidence="7"/>
<dbReference type="GO" id="GO:0004488">
    <property type="term" value="F:methylenetetrahydrofolate dehydrogenase (NADP+) activity"/>
    <property type="evidence" value="ECO:0007669"/>
    <property type="project" value="UniProtKB-UniRule"/>
</dbReference>
<dbReference type="EMBL" id="FWYE01000003">
    <property type="protein sequence ID" value="SMD31281.1"/>
    <property type="molecule type" value="Genomic_DNA"/>
</dbReference>
<evidence type="ECO:0000313" key="11">
    <source>
        <dbReference type="Proteomes" id="UP000192315"/>
    </source>
</evidence>
<protein>
    <recommendedName>
        <fullName evidence="7">Bifunctional protein FolD</fullName>
    </recommendedName>
    <domain>
        <recommendedName>
            <fullName evidence="7">Methylenetetrahydrofolate dehydrogenase</fullName>
            <ecNumber evidence="7">1.5.1.5</ecNumber>
        </recommendedName>
    </domain>
    <domain>
        <recommendedName>
            <fullName evidence="7">Methenyltetrahydrofolate cyclohydrolase</fullName>
            <ecNumber evidence="7">3.5.4.9</ecNumber>
        </recommendedName>
    </domain>
</protein>
<dbReference type="NCBIfam" id="NF041156">
    <property type="entry name" value="FolD_Thplmales"/>
    <property type="match status" value="1"/>
</dbReference>
<comment type="subunit">
    <text evidence="7">Homodimer.</text>
</comment>
<dbReference type="SUPFAM" id="SSF51735">
    <property type="entry name" value="NAD(P)-binding Rossmann-fold domains"/>
    <property type="match status" value="1"/>
</dbReference>
<dbReference type="SUPFAM" id="SSF53223">
    <property type="entry name" value="Aminoacid dehydrogenase-like, N-terminal domain"/>
    <property type="match status" value="1"/>
</dbReference>
<evidence type="ECO:0000256" key="7">
    <source>
        <dbReference type="HAMAP-Rule" id="MF_01576"/>
    </source>
</evidence>
<dbReference type="InterPro" id="IPR020630">
    <property type="entry name" value="THF_DH/CycHdrlase_cat_dom"/>
</dbReference>
<evidence type="ECO:0000259" key="9">
    <source>
        <dbReference type="Pfam" id="PF02882"/>
    </source>
</evidence>
<dbReference type="GO" id="GO:0035999">
    <property type="term" value="P:tetrahydrofolate interconversion"/>
    <property type="evidence" value="ECO:0007669"/>
    <property type="project" value="UniProtKB-UniRule"/>
</dbReference>
<dbReference type="Proteomes" id="UP000192315">
    <property type="component" value="Unassembled WGS sequence"/>
</dbReference>
<dbReference type="InterPro" id="IPR054993">
    <property type="entry name" value="FolD_Thplmales"/>
</dbReference>
<keyword evidence="7" id="KW-0028">Amino-acid biosynthesis</keyword>
<comment type="catalytic activity">
    <reaction evidence="7">
        <text>(6R)-5,10-methenyltetrahydrofolate + H2O = (6R)-10-formyltetrahydrofolate + H(+)</text>
        <dbReference type="Rhea" id="RHEA:23700"/>
        <dbReference type="ChEBI" id="CHEBI:15377"/>
        <dbReference type="ChEBI" id="CHEBI:15378"/>
        <dbReference type="ChEBI" id="CHEBI:57455"/>
        <dbReference type="ChEBI" id="CHEBI:195366"/>
        <dbReference type="EC" id="3.5.4.9"/>
    </reaction>
</comment>
<evidence type="ECO:0000313" key="10">
    <source>
        <dbReference type="EMBL" id="SMD31281.1"/>
    </source>
</evidence>
<comment type="catalytic activity">
    <reaction evidence="7">
        <text>(6R)-5,10-methylene-5,6,7,8-tetrahydrofolate + NADP(+) = (6R)-5,10-methenyltetrahydrofolate + NADPH</text>
        <dbReference type="Rhea" id="RHEA:22812"/>
        <dbReference type="ChEBI" id="CHEBI:15636"/>
        <dbReference type="ChEBI" id="CHEBI:57455"/>
        <dbReference type="ChEBI" id="CHEBI:57783"/>
        <dbReference type="ChEBI" id="CHEBI:58349"/>
        <dbReference type="EC" id="1.5.1.5"/>
    </reaction>
</comment>
<comment type="pathway">
    <text evidence="1 7">One-carbon metabolism; tetrahydrofolate interconversion.</text>
</comment>
<accession>A0A8G2FXF1</accession>
<proteinExistence type="inferred from homology"/>
<evidence type="ECO:0000256" key="5">
    <source>
        <dbReference type="ARBA" id="ARBA00023002"/>
    </source>
</evidence>
<feature type="domain" description="Tetrahydrofolate dehydrogenase/cyclohydrolase catalytic" evidence="8">
    <location>
        <begin position="3"/>
        <end position="115"/>
    </location>
</feature>
<sequence>MIIDGVKISETKMERLKNEIEKIKNTGINPKMKIILIGNDYGSIVYSKAKMRRGSKLGIDVDLDRYDSISREDLIKLLKRYSKSDDIHGIMIETPVPGINYYDVVNEIPFYKDVDGMTSYNLGNLYLKNEFIAPATARAVVDILDYINIKSGNVAIINRSPVVGRPLSMMLLNRDFTVTVCHSKTVNIKEITRSSDIVVVAVGKPNFLDRSYVSDKNIIIDVGINYLNGKTCGDADYENIKDYVNAITPVPGGVGPVTATDIFENFINGLKYQIKG</sequence>
<dbReference type="Pfam" id="PF02882">
    <property type="entry name" value="THF_DHG_CYH_C"/>
    <property type="match status" value="1"/>
</dbReference>
<comment type="function">
    <text evidence="7">Catalyzes the oxidation of 5,10-methylenetetrahydrofolate to 5,10-methenyltetrahydrofolate and then the hydrolysis of 5,10-methenyltetrahydrofolate to 10-formyltetrahydrofolate.</text>
</comment>
<reference evidence="10 11" key="1">
    <citation type="submission" date="2017-04" db="EMBL/GenBank/DDBJ databases">
        <authorList>
            <person name="Varghese N."/>
            <person name="Submissions S."/>
        </authorList>
    </citation>
    <scope>NUCLEOTIDE SEQUENCE [LARGE SCALE GENOMIC DNA]</scope>
    <source>
        <strain evidence="10 11">DSM 9789</strain>
    </source>
</reference>
<evidence type="ECO:0000256" key="4">
    <source>
        <dbReference type="ARBA" id="ARBA00022857"/>
    </source>
</evidence>
<dbReference type="PANTHER" id="PTHR48099">
    <property type="entry name" value="C-1-TETRAHYDROFOLATE SYNTHASE, CYTOPLASMIC-RELATED"/>
    <property type="match status" value="1"/>
</dbReference>
<keyword evidence="11" id="KW-1185">Reference proteome</keyword>
<keyword evidence="7" id="KW-0368">Histidine biosynthesis</keyword>
<feature type="binding site" evidence="7">
    <location>
        <position position="224"/>
    </location>
    <ligand>
        <name>NADP(+)</name>
        <dbReference type="ChEBI" id="CHEBI:58349"/>
    </ligand>
</feature>
<dbReference type="InterPro" id="IPR000672">
    <property type="entry name" value="THF_DH/CycHdrlase"/>
</dbReference>
<evidence type="ECO:0000256" key="2">
    <source>
        <dbReference type="ARBA" id="ARBA00022563"/>
    </source>
</evidence>
<dbReference type="Gene3D" id="3.40.50.10860">
    <property type="entry name" value="Leucine Dehydrogenase, chain A, domain 1"/>
    <property type="match status" value="1"/>
</dbReference>
<comment type="caution">
    <text evidence="7">Lacks conserved residue(s) required for the propagation of feature annotation.</text>
</comment>
<comment type="caution">
    <text evidence="10">The sequence shown here is derived from an EMBL/GenBank/DDBJ whole genome shotgun (WGS) entry which is preliminary data.</text>
</comment>
<name>A0A8G2FXF1_PICTO</name>
<keyword evidence="6 7" id="KW-0511">Multifunctional enzyme</keyword>
<dbReference type="CDD" id="cd01080">
    <property type="entry name" value="NAD_bind_m-THF_DH_Cyclohyd"/>
    <property type="match status" value="1"/>
</dbReference>
<organism evidence="10 11">
    <name type="scientific">Picrophilus torridus (strain ATCC 700027 / DSM 9790 / JCM 10055 / NBRC 100828 / KAW 2/3)</name>
    <dbReference type="NCBI Taxonomy" id="1122961"/>
    <lineage>
        <taxon>Archaea</taxon>
        <taxon>Methanobacteriati</taxon>
        <taxon>Thermoplasmatota</taxon>
        <taxon>Thermoplasmata</taxon>
        <taxon>Thermoplasmatales</taxon>
        <taxon>Picrophilaceae</taxon>
        <taxon>Picrophilus</taxon>
    </lineage>
</organism>
<dbReference type="PRINTS" id="PR00085">
    <property type="entry name" value="THFDHDRGNASE"/>
</dbReference>
<dbReference type="GO" id="GO:0006164">
    <property type="term" value="P:purine nucleotide biosynthetic process"/>
    <property type="evidence" value="ECO:0007669"/>
    <property type="project" value="UniProtKB-KW"/>
</dbReference>
<dbReference type="HAMAP" id="MF_01576">
    <property type="entry name" value="THF_DHG_CYH"/>
    <property type="match status" value="1"/>
</dbReference>
<feature type="domain" description="Tetrahydrofolate dehydrogenase/cyclohydrolase NAD(P)-binding" evidence="9">
    <location>
        <begin position="134"/>
        <end position="272"/>
    </location>
</feature>
<dbReference type="GO" id="GO:0005829">
    <property type="term" value="C:cytosol"/>
    <property type="evidence" value="ECO:0007669"/>
    <property type="project" value="TreeGrafter"/>
</dbReference>
<comment type="similarity">
    <text evidence="7">Belongs to the tetrahydrofolate dehydrogenase/cyclohydrolase family.</text>
</comment>
<keyword evidence="7" id="KW-0658">Purine biosynthesis</keyword>
<keyword evidence="2 7" id="KW-0554">One-carbon metabolism</keyword>
<feature type="binding site" evidence="7">
    <location>
        <begin position="158"/>
        <end position="160"/>
    </location>
    <ligand>
        <name>NADP(+)</name>
        <dbReference type="ChEBI" id="CHEBI:58349"/>
    </ligand>
</feature>
<dbReference type="UniPathway" id="UPA00193"/>
<dbReference type="RefSeq" id="WP_084272993.1">
    <property type="nucleotide sequence ID" value="NZ_FWYE01000003.1"/>
</dbReference>
<dbReference type="PANTHER" id="PTHR48099:SF5">
    <property type="entry name" value="C-1-TETRAHYDROFOLATE SYNTHASE, CYTOPLASMIC"/>
    <property type="match status" value="1"/>
</dbReference>
<keyword evidence="3 7" id="KW-0378">Hydrolase</keyword>
<dbReference type="GO" id="GO:0004477">
    <property type="term" value="F:methenyltetrahydrofolate cyclohydrolase activity"/>
    <property type="evidence" value="ECO:0007669"/>
    <property type="project" value="UniProtKB-UniRule"/>
</dbReference>
<evidence type="ECO:0000256" key="6">
    <source>
        <dbReference type="ARBA" id="ARBA00023268"/>
    </source>
</evidence>
<dbReference type="EC" id="1.5.1.5" evidence="7"/>
<dbReference type="AlphaFoldDB" id="A0A8G2FXF1"/>
<evidence type="ECO:0000256" key="3">
    <source>
        <dbReference type="ARBA" id="ARBA00022801"/>
    </source>
</evidence>
<dbReference type="Gene3D" id="3.40.50.720">
    <property type="entry name" value="NAD(P)-binding Rossmann-like Domain"/>
    <property type="match status" value="1"/>
</dbReference>